<organism evidence="2 3">
    <name type="scientific">Bacillus phage Grass</name>
    <dbReference type="NCBI Taxonomy" id="1406785"/>
    <lineage>
        <taxon>Viruses</taxon>
        <taxon>Duplodnaviria</taxon>
        <taxon>Heunggongvirae</taxon>
        <taxon>Uroviricota</taxon>
        <taxon>Caudoviricetes</taxon>
        <taxon>Herelleviridae</taxon>
        <taxon>Bastillevirinae</taxon>
        <taxon>Nitunavirus</taxon>
        <taxon>Nitunavirus grass</taxon>
    </lineage>
</organism>
<protein>
    <submittedName>
        <fullName evidence="2">Baseplate assembly protein</fullName>
    </submittedName>
</protein>
<feature type="domain" description="LysM" evidence="1">
    <location>
        <begin position="4"/>
        <end position="65"/>
    </location>
</feature>
<dbReference type="PROSITE" id="PS51782">
    <property type="entry name" value="LYSM"/>
    <property type="match status" value="1"/>
</dbReference>
<name>U5PXP6_BPGRA</name>
<dbReference type="EMBL" id="KF669652">
    <property type="protein sequence ID" value="AGY47357.1"/>
    <property type="molecule type" value="Genomic_DNA"/>
</dbReference>
<evidence type="ECO:0000313" key="2">
    <source>
        <dbReference type="EMBL" id="AGY47357.1"/>
    </source>
</evidence>
<dbReference type="Gene3D" id="3.10.450.40">
    <property type="match status" value="1"/>
</dbReference>
<dbReference type="InterPro" id="IPR018392">
    <property type="entry name" value="LysM"/>
</dbReference>
<dbReference type="GeneID" id="17960016"/>
<dbReference type="RefSeq" id="YP_008771458.1">
    <property type="nucleotide sequence ID" value="NC_022771.1"/>
</dbReference>
<reference evidence="2 3" key="1">
    <citation type="journal article" date="2013" name="Genome Announc.">
        <title>Complete Genome of Bacillus subtilis Myophage Grass.</title>
        <authorList>
            <person name="Miller S.Y."/>
            <person name="Colquhoun J.M."/>
            <person name="Perl A.L."/>
            <person name="Chamakura K.R."/>
            <person name="Kuty Everett G.F."/>
        </authorList>
    </citation>
    <scope>NUCLEOTIDE SEQUENCE [LARGE SCALE GENOMIC DNA]</scope>
</reference>
<dbReference type="KEGG" id="vg:17960016"/>
<organismHost>
    <name type="scientific">Bacillus subtilis</name>
    <dbReference type="NCBI Taxonomy" id="1423"/>
</organismHost>
<evidence type="ECO:0000313" key="3">
    <source>
        <dbReference type="Proteomes" id="UP000017648"/>
    </source>
</evidence>
<dbReference type="Proteomes" id="UP000017648">
    <property type="component" value="Segment"/>
</dbReference>
<evidence type="ECO:0000259" key="1">
    <source>
        <dbReference type="PROSITE" id="PS51782"/>
    </source>
</evidence>
<gene>
    <name evidence="2" type="ORF">Grass_92</name>
</gene>
<dbReference type="Pfam" id="PF10934">
    <property type="entry name" value="Sheath_initiator"/>
    <property type="match status" value="1"/>
</dbReference>
<keyword evidence="3" id="KW-1185">Reference proteome</keyword>
<dbReference type="SUPFAM" id="SSF160719">
    <property type="entry name" value="gpW/gp25-like"/>
    <property type="match status" value="1"/>
</dbReference>
<proteinExistence type="predicted"/>
<dbReference type="InterPro" id="IPR020288">
    <property type="entry name" value="Sheath_initiator"/>
</dbReference>
<accession>U5PXP6</accession>
<sequence>MKFVKHIISYGDTMQSIAQQELGDMTQWVSLVKFNNLKYPYIVDTVEEKMKNPDHLVTIGDTLLIKISDDAQSILINELKRSPEYDQEELYALALGKDLDILPLPRGMGDPGRDSETLEMKGNSRGGIATVRGIQNLKQSLYIRLITPKGSYVGHPNYGSELHKYLGMKNTEENAALIDLEIERTLRTDSRVKKVTLNQHVLKGNSYAVSFSVSTMSLEDAFEFVLSAQNNGPIALLDNFNDAIR</sequence>
<dbReference type="OrthoDB" id="7416at10239"/>